<keyword evidence="5" id="KW-0325">Glycoprotein</keyword>
<feature type="non-terminal residue" evidence="6">
    <location>
        <position position="265"/>
    </location>
</feature>
<dbReference type="InterPro" id="IPR008758">
    <property type="entry name" value="Peptidase_S28"/>
</dbReference>
<reference evidence="7" key="1">
    <citation type="submission" date="2022-10" db="EMBL/GenBank/DDBJ databases">
        <title>Genome assembly of Pristionchus species.</title>
        <authorList>
            <person name="Yoshida K."/>
            <person name="Sommer R.J."/>
        </authorList>
    </citation>
    <scope>NUCLEOTIDE SEQUENCE [LARGE SCALE GENOMIC DNA]</scope>
    <source>
        <strain evidence="7">RS5460</strain>
    </source>
</reference>
<keyword evidence="7" id="KW-1185">Reference proteome</keyword>
<sequence length="265" mass="29415">KGGEQKWIVVGGSYAGSLAAWSRLLHPELISGALSSSAPILAQMDFYGYLQHVEEAFKKVGGLCYKQLGDGIEEARKLFQSEEGRQQLTLLFGMRPPLSSFDEITEYDIDTFFKYLISPFVSTAQGSILNTPQTLCQTFTIKGENDDPLKALARINTYTGDMNINFTASVMDLSGEAYEGDTSARLWQYQTCAEFGYFKSTNRGKNVFGQIQSSNTLIEYCVQLFGIDADQIQKNVDATNGYYGGRDYYAGTNVVFSHGTQDPWS</sequence>
<dbReference type="PANTHER" id="PTHR11010:SF117">
    <property type="entry name" value="SERINE PROTEASE 16"/>
    <property type="match status" value="1"/>
</dbReference>
<protein>
    <recommendedName>
        <fullName evidence="8">Peptidase</fullName>
    </recommendedName>
</protein>
<evidence type="ECO:0000256" key="1">
    <source>
        <dbReference type="ARBA" id="ARBA00011079"/>
    </source>
</evidence>
<dbReference type="GO" id="GO:0070008">
    <property type="term" value="F:serine-type exopeptidase activity"/>
    <property type="evidence" value="ECO:0007669"/>
    <property type="project" value="InterPro"/>
</dbReference>
<organism evidence="6 7">
    <name type="scientific">Pristionchus mayeri</name>
    <dbReference type="NCBI Taxonomy" id="1317129"/>
    <lineage>
        <taxon>Eukaryota</taxon>
        <taxon>Metazoa</taxon>
        <taxon>Ecdysozoa</taxon>
        <taxon>Nematoda</taxon>
        <taxon>Chromadorea</taxon>
        <taxon>Rhabditida</taxon>
        <taxon>Rhabditina</taxon>
        <taxon>Diplogasteromorpha</taxon>
        <taxon>Diplogasteroidea</taxon>
        <taxon>Neodiplogasteridae</taxon>
        <taxon>Pristionchus</taxon>
    </lineage>
</organism>
<dbReference type="Proteomes" id="UP001328107">
    <property type="component" value="Unassembled WGS sequence"/>
</dbReference>
<dbReference type="PANTHER" id="PTHR11010">
    <property type="entry name" value="PROTEASE S28 PRO-X CARBOXYPEPTIDASE-RELATED"/>
    <property type="match status" value="1"/>
</dbReference>
<evidence type="ECO:0000256" key="3">
    <source>
        <dbReference type="ARBA" id="ARBA00022729"/>
    </source>
</evidence>
<dbReference type="EMBL" id="BTRK01000001">
    <property type="protein sequence ID" value="GMR33725.1"/>
    <property type="molecule type" value="Genomic_DNA"/>
</dbReference>
<name>A0AAN5C7K8_9BILA</name>
<dbReference type="InterPro" id="IPR029058">
    <property type="entry name" value="AB_hydrolase_fold"/>
</dbReference>
<dbReference type="SUPFAM" id="SSF53474">
    <property type="entry name" value="alpha/beta-Hydrolases"/>
    <property type="match status" value="2"/>
</dbReference>
<keyword evidence="4" id="KW-0378">Hydrolase</keyword>
<dbReference type="GO" id="GO:0008239">
    <property type="term" value="F:dipeptidyl-peptidase activity"/>
    <property type="evidence" value="ECO:0007669"/>
    <property type="project" value="TreeGrafter"/>
</dbReference>
<feature type="non-terminal residue" evidence="6">
    <location>
        <position position="1"/>
    </location>
</feature>
<comment type="similarity">
    <text evidence="1">Belongs to the peptidase S28 family.</text>
</comment>
<accession>A0AAN5C7K8</accession>
<dbReference type="AlphaFoldDB" id="A0AAN5C7K8"/>
<evidence type="ECO:0000256" key="5">
    <source>
        <dbReference type="ARBA" id="ARBA00023180"/>
    </source>
</evidence>
<dbReference type="Gene3D" id="3.40.50.1820">
    <property type="entry name" value="alpha/beta hydrolase"/>
    <property type="match status" value="2"/>
</dbReference>
<dbReference type="GO" id="GO:0006508">
    <property type="term" value="P:proteolysis"/>
    <property type="evidence" value="ECO:0007669"/>
    <property type="project" value="UniProtKB-KW"/>
</dbReference>
<gene>
    <name evidence="6" type="ORF">PMAYCL1PPCAC_03920</name>
</gene>
<evidence type="ECO:0008006" key="8">
    <source>
        <dbReference type="Google" id="ProtNLM"/>
    </source>
</evidence>
<evidence type="ECO:0000256" key="4">
    <source>
        <dbReference type="ARBA" id="ARBA00022801"/>
    </source>
</evidence>
<evidence type="ECO:0000256" key="2">
    <source>
        <dbReference type="ARBA" id="ARBA00022670"/>
    </source>
</evidence>
<keyword evidence="3" id="KW-0732">Signal</keyword>
<evidence type="ECO:0000313" key="7">
    <source>
        <dbReference type="Proteomes" id="UP001328107"/>
    </source>
</evidence>
<evidence type="ECO:0000313" key="6">
    <source>
        <dbReference type="EMBL" id="GMR33725.1"/>
    </source>
</evidence>
<keyword evidence="2" id="KW-0645">Protease</keyword>
<proteinExistence type="inferred from homology"/>
<dbReference type="Pfam" id="PF05577">
    <property type="entry name" value="Peptidase_S28"/>
    <property type="match status" value="1"/>
</dbReference>
<comment type="caution">
    <text evidence="6">The sequence shown here is derived from an EMBL/GenBank/DDBJ whole genome shotgun (WGS) entry which is preliminary data.</text>
</comment>